<feature type="domain" description="B5" evidence="19">
    <location>
        <begin position="410"/>
        <end position="485"/>
    </location>
</feature>
<dbReference type="Pfam" id="PF17759">
    <property type="entry name" value="tRNA_synthFbeta"/>
    <property type="match status" value="1"/>
</dbReference>
<dbReference type="InterPro" id="IPR020825">
    <property type="entry name" value="Phe-tRNA_synthase-like_B3/B4"/>
</dbReference>
<dbReference type="Pfam" id="PF03484">
    <property type="entry name" value="B5"/>
    <property type="match status" value="1"/>
</dbReference>
<feature type="domain" description="FDX-ACB" evidence="18">
    <location>
        <begin position="711"/>
        <end position="801"/>
    </location>
</feature>
<dbReference type="InterPro" id="IPR045060">
    <property type="entry name" value="Phe-tRNA-ligase_IIc_bsu"/>
</dbReference>
<dbReference type="PROSITE" id="PS51483">
    <property type="entry name" value="B5"/>
    <property type="match status" value="1"/>
</dbReference>
<evidence type="ECO:0000256" key="9">
    <source>
        <dbReference type="ARBA" id="ARBA00022840"/>
    </source>
</evidence>
<evidence type="ECO:0000256" key="2">
    <source>
        <dbReference type="ARBA" id="ARBA00008653"/>
    </source>
</evidence>
<keyword evidence="6 15" id="KW-0436">Ligase</keyword>
<evidence type="ECO:0000256" key="13">
    <source>
        <dbReference type="ARBA" id="ARBA00023146"/>
    </source>
</evidence>
<evidence type="ECO:0000256" key="14">
    <source>
        <dbReference type="ARBA" id="ARBA00049255"/>
    </source>
</evidence>
<dbReference type="SUPFAM" id="SSF50249">
    <property type="entry name" value="Nucleic acid-binding proteins"/>
    <property type="match status" value="1"/>
</dbReference>
<evidence type="ECO:0000259" key="18">
    <source>
        <dbReference type="PROSITE" id="PS51447"/>
    </source>
</evidence>
<dbReference type="GO" id="GO:0004826">
    <property type="term" value="F:phenylalanine-tRNA ligase activity"/>
    <property type="evidence" value="ECO:0007669"/>
    <property type="project" value="UniProtKB-UniRule"/>
</dbReference>
<feature type="binding site" evidence="15">
    <location>
        <position position="472"/>
    </location>
    <ligand>
        <name>Mg(2+)</name>
        <dbReference type="ChEBI" id="CHEBI:18420"/>
        <note>shared with alpha subunit</note>
    </ligand>
</feature>
<dbReference type="PANTHER" id="PTHR10947:SF0">
    <property type="entry name" value="PHENYLALANINE--TRNA LIGASE BETA SUBUNIT"/>
    <property type="match status" value="1"/>
</dbReference>
<dbReference type="Pfam" id="PF01588">
    <property type="entry name" value="tRNA_bind"/>
    <property type="match status" value="1"/>
</dbReference>
<dbReference type="EC" id="6.1.1.20" evidence="15"/>
<protein>
    <recommendedName>
        <fullName evidence="15">Phenylalanine--tRNA ligase beta subunit</fullName>
        <ecNumber evidence="15">6.1.1.20</ecNumber>
    </recommendedName>
    <alternativeName>
        <fullName evidence="15">Phenylalanyl-tRNA synthetase beta subunit</fullName>
        <shortName evidence="15">PheRS</shortName>
    </alternativeName>
</protein>
<evidence type="ECO:0000259" key="19">
    <source>
        <dbReference type="PROSITE" id="PS51483"/>
    </source>
</evidence>
<dbReference type="SUPFAM" id="SSF54991">
    <property type="entry name" value="Anticodon-binding domain of PheRS"/>
    <property type="match status" value="1"/>
</dbReference>
<evidence type="ECO:0000256" key="4">
    <source>
        <dbReference type="ARBA" id="ARBA00022490"/>
    </source>
</evidence>
<dbReference type="FunFam" id="2.40.50.140:FF:000045">
    <property type="entry name" value="Phenylalanine--tRNA ligase beta subunit"/>
    <property type="match status" value="1"/>
</dbReference>
<dbReference type="AlphaFoldDB" id="A0AAU9D824"/>
<dbReference type="Proteomes" id="UP001321861">
    <property type="component" value="Chromosome"/>
</dbReference>
<dbReference type="EMBL" id="AP026802">
    <property type="protein sequence ID" value="BDR58475.1"/>
    <property type="molecule type" value="Genomic_DNA"/>
</dbReference>
<dbReference type="InterPro" id="IPR045864">
    <property type="entry name" value="aa-tRNA-synth_II/BPL/LPL"/>
</dbReference>
<dbReference type="InterPro" id="IPR009061">
    <property type="entry name" value="DNA-bd_dom_put_sf"/>
</dbReference>
<evidence type="ECO:0000256" key="6">
    <source>
        <dbReference type="ARBA" id="ARBA00022598"/>
    </source>
</evidence>
<evidence type="ECO:0000256" key="3">
    <source>
        <dbReference type="ARBA" id="ARBA00011209"/>
    </source>
</evidence>
<dbReference type="NCBIfam" id="NF045760">
    <property type="entry name" value="YtpR"/>
    <property type="match status" value="1"/>
</dbReference>
<dbReference type="InterPro" id="IPR041616">
    <property type="entry name" value="PheRS_beta_core"/>
</dbReference>
<dbReference type="Gene3D" id="3.30.70.380">
    <property type="entry name" value="Ferrodoxin-fold anticodon-binding domain"/>
    <property type="match status" value="1"/>
</dbReference>
<gene>
    <name evidence="20" type="primary">pheT3</name>
    <name evidence="15" type="synonym">pheT</name>
    <name evidence="20" type="ORF">XA3_09160</name>
</gene>
<dbReference type="InterPro" id="IPR036690">
    <property type="entry name" value="Fdx_antiC-bd_sf"/>
</dbReference>
<keyword evidence="7 15" id="KW-0479">Metal-binding</keyword>
<dbReference type="InterPro" id="IPR005146">
    <property type="entry name" value="B3/B4_tRNA-bd"/>
</dbReference>
<dbReference type="GO" id="GO:0009328">
    <property type="term" value="C:phenylalanine-tRNA ligase complex"/>
    <property type="evidence" value="ECO:0007669"/>
    <property type="project" value="TreeGrafter"/>
</dbReference>
<keyword evidence="8 15" id="KW-0547">Nucleotide-binding</keyword>
<dbReference type="SMART" id="SM00896">
    <property type="entry name" value="FDX-ACB"/>
    <property type="match status" value="1"/>
</dbReference>
<keyword evidence="9 15" id="KW-0067">ATP-binding</keyword>
<proteinExistence type="inferred from homology"/>
<dbReference type="GO" id="GO:0000049">
    <property type="term" value="F:tRNA binding"/>
    <property type="evidence" value="ECO:0007669"/>
    <property type="project" value="UniProtKB-UniRule"/>
</dbReference>
<comment type="catalytic activity">
    <reaction evidence="14 15">
        <text>tRNA(Phe) + L-phenylalanine + ATP = L-phenylalanyl-tRNA(Phe) + AMP + diphosphate + H(+)</text>
        <dbReference type="Rhea" id="RHEA:19413"/>
        <dbReference type="Rhea" id="RHEA-COMP:9668"/>
        <dbReference type="Rhea" id="RHEA-COMP:9699"/>
        <dbReference type="ChEBI" id="CHEBI:15378"/>
        <dbReference type="ChEBI" id="CHEBI:30616"/>
        <dbReference type="ChEBI" id="CHEBI:33019"/>
        <dbReference type="ChEBI" id="CHEBI:58095"/>
        <dbReference type="ChEBI" id="CHEBI:78442"/>
        <dbReference type="ChEBI" id="CHEBI:78531"/>
        <dbReference type="ChEBI" id="CHEBI:456215"/>
        <dbReference type="EC" id="6.1.1.20"/>
    </reaction>
</comment>
<keyword evidence="21" id="KW-1185">Reference proteome</keyword>
<comment type="subcellular location">
    <subcellularLocation>
        <location evidence="1 15">Cytoplasm</location>
    </subcellularLocation>
</comment>
<keyword evidence="12 15" id="KW-0648">Protein biosynthesis</keyword>
<dbReference type="GO" id="GO:0140096">
    <property type="term" value="F:catalytic activity, acting on a protein"/>
    <property type="evidence" value="ECO:0007669"/>
    <property type="project" value="UniProtKB-ARBA"/>
</dbReference>
<comment type="subunit">
    <text evidence="3 15">Tetramer of two alpha and two beta subunits.</text>
</comment>
<dbReference type="SUPFAM" id="SSF56037">
    <property type="entry name" value="PheT/TilS domain"/>
    <property type="match status" value="1"/>
</dbReference>
<keyword evidence="5 16" id="KW-0820">tRNA-binding</keyword>
<evidence type="ECO:0000256" key="11">
    <source>
        <dbReference type="ARBA" id="ARBA00022884"/>
    </source>
</evidence>
<dbReference type="NCBIfam" id="TIGR00472">
    <property type="entry name" value="pheT_bact"/>
    <property type="match status" value="1"/>
</dbReference>
<dbReference type="HAMAP" id="MF_00283">
    <property type="entry name" value="Phe_tRNA_synth_beta1"/>
    <property type="match status" value="1"/>
</dbReference>
<evidence type="ECO:0000256" key="15">
    <source>
        <dbReference type="HAMAP-Rule" id="MF_00283"/>
    </source>
</evidence>
<keyword evidence="13 15" id="KW-0030">Aminoacyl-tRNA synthetase</keyword>
<dbReference type="RefSeq" id="WP_317636375.1">
    <property type="nucleotide sequence ID" value="NZ_AP026802.1"/>
</dbReference>
<dbReference type="CDD" id="cd02796">
    <property type="entry name" value="tRNA_bind_bactPheRS"/>
    <property type="match status" value="1"/>
</dbReference>
<dbReference type="PROSITE" id="PS50886">
    <property type="entry name" value="TRBD"/>
    <property type="match status" value="1"/>
</dbReference>
<dbReference type="SUPFAM" id="SSF55681">
    <property type="entry name" value="Class II aaRS and biotin synthetases"/>
    <property type="match status" value="1"/>
</dbReference>
<dbReference type="Gene3D" id="3.50.40.10">
    <property type="entry name" value="Phenylalanyl-trna Synthetase, Chain B, domain 3"/>
    <property type="match status" value="1"/>
</dbReference>
<evidence type="ECO:0000313" key="21">
    <source>
        <dbReference type="Proteomes" id="UP001321861"/>
    </source>
</evidence>
<comment type="cofactor">
    <cofactor evidence="15">
        <name>Mg(2+)</name>
        <dbReference type="ChEBI" id="CHEBI:18420"/>
    </cofactor>
    <text evidence="15">Binds 2 magnesium ions per tetramer.</text>
</comment>
<evidence type="ECO:0000259" key="17">
    <source>
        <dbReference type="PROSITE" id="PS50886"/>
    </source>
</evidence>
<organism evidence="20 21">
    <name type="scientific">Xylocopilactobacillus apicola</name>
    <dbReference type="NCBI Taxonomy" id="2932184"/>
    <lineage>
        <taxon>Bacteria</taxon>
        <taxon>Bacillati</taxon>
        <taxon>Bacillota</taxon>
        <taxon>Bacilli</taxon>
        <taxon>Lactobacillales</taxon>
        <taxon>Lactobacillaceae</taxon>
        <taxon>Xylocopilactobacillus</taxon>
    </lineage>
</organism>
<feature type="binding site" evidence="15">
    <location>
        <position position="473"/>
    </location>
    <ligand>
        <name>Mg(2+)</name>
        <dbReference type="ChEBI" id="CHEBI:18420"/>
        <note>shared with alpha subunit</note>
    </ligand>
</feature>
<accession>A0AAU9D824</accession>
<dbReference type="GO" id="GO:0005524">
    <property type="term" value="F:ATP binding"/>
    <property type="evidence" value="ECO:0007669"/>
    <property type="project" value="UniProtKB-UniRule"/>
</dbReference>
<name>A0AAU9D824_9LACO</name>
<dbReference type="FunFam" id="3.50.40.10:FF:000001">
    <property type="entry name" value="Phenylalanine--tRNA ligase beta subunit"/>
    <property type="match status" value="1"/>
</dbReference>
<dbReference type="GO" id="GO:0000287">
    <property type="term" value="F:magnesium ion binding"/>
    <property type="evidence" value="ECO:0007669"/>
    <property type="project" value="UniProtKB-UniRule"/>
</dbReference>
<feature type="domain" description="TRNA-binding" evidence="17">
    <location>
        <begin position="39"/>
        <end position="156"/>
    </location>
</feature>
<evidence type="ECO:0000313" key="20">
    <source>
        <dbReference type="EMBL" id="BDR58475.1"/>
    </source>
</evidence>
<dbReference type="Gene3D" id="3.30.930.10">
    <property type="entry name" value="Bira Bifunctional Protein, Domain 2"/>
    <property type="match status" value="1"/>
</dbReference>
<dbReference type="Pfam" id="PF03483">
    <property type="entry name" value="B3_4"/>
    <property type="match status" value="1"/>
</dbReference>
<comment type="similarity">
    <text evidence="2 15">Belongs to the phenylalanyl-tRNA synthetase beta subunit family. Type 1 subfamily.</text>
</comment>
<evidence type="ECO:0000256" key="7">
    <source>
        <dbReference type="ARBA" id="ARBA00022723"/>
    </source>
</evidence>
<dbReference type="InterPro" id="IPR002547">
    <property type="entry name" value="tRNA-bd_dom"/>
</dbReference>
<evidence type="ECO:0000256" key="12">
    <source>
        <dbReference type="ARBA" id="ARBA00022917"/>
    </source>
</evidence>
<dbReference type="CDD" id="cd00769">
    <property type="entry name" value="PheRS_beta_core"/>
    <property type="match status" value="1"/>
</dbReference>
<keyword evidence="11 16" id="KW-0694">RNA-binding</keyword>
<evidence type="ECO:0000256" key="16">
    <source>
        <dbReference type="PROSITE-ProRule" id="PRU00209"/>
    </source>
</evidence>
<dbReference type="Pfam" id="PF03147">
    <property type="entry name" value="FDX-ACB"/>
    <property type="match status" value="1"/>
</dbReference>
<reference evidence="20 21" key="1">
    <citation type="journal article" date="2023" name="Microbiol. Spectr.">
        <title>Symbiosis of Carpenter Bees with Uncharacterized Lactic Acid Bacteria Showing NAD Auxotrophy.</title>
        <authorList>
            <person name="Kawasaki S."/>
            <person name="Ozawa K."/>
            <person name="Mori T."/>
            <person name="Yamamoto A."/>
            <person name="Ito M."/>
            <person name="Ohkuma M."/>
            <person name="Sakamoto M."/>
            <person name="Matsutani M."/>
        </authorList>
    </citation>
    <scope>NUCLEOTIDE SEQUENCE [LARGE SCALE GENOMIC DNA]</scope>
    <source>
        <strain evidence="20 21">XA3</strain>
    </source>
</reference>
<dbReference type="Gene3D" id="2.40.50.140">
    <property type="entry name" value="Nucleic acid-binding proteins"/>
    <property type="match status" value="1"/>
</dbReference>
<evidence type="ECO:0000256" key="8">
    <source>
        <dbReference type="ARBA" id="ARBA00022741"/>
    </source>
</evidence>
<dbReference type="SMART" id="SM00874">
    <property type="entry name" value="B5"/>
    <property type="match status" value="1"/>
</dbReference>
<evidence type="ECO:0000256" key="1">
    <source>
        <dbReference type="ARBA" id="ARBA00004496"/>
    </source>
</evidence>
<keyword evidence="10 15" id="KW-0460">Magnesium</keyword>
<dbReference type="InterPro" id="IPR004532">
    <property type="entry name" value="Phe-tRNA-ligase_IIc_bsu_bact"/>
</dbReference>
<feature type="binding site" evidence="15">
    <location>
        <position position="469"/>
    </location>
    <ligand>
        <name>Mg(2+)</name>
        <dbReference type="ChEBI" id="CHEBI:18420"/>
        <note>shared with alpha subunit</note>
    </ligand>
</feature>
<dbReference type="SUPFAM" id="SSF46955">
    <property type="entry name" value="Putative DNA-binding domain"/>
    <property type="match status" value="1"/>
</dbReference>
<keyword evidence="4 15" id="KW-0963">Cytoplasm</keyword>
<dbReference type="InterPro" id="IPR012340">
    <property type="entry name" value="NA-bd_OB-fold"/>
</dbReference>
<dbReference type="PANTHER" id="PTHR10947">
    <property type="entry name" value="PHENYLALANYL-TRNA SYNTHETASE BETA CHAIN AND LEUCINE-RICH REPEAT-CONTAINING PROTEIN 47"/>
    <property type="match status" value="1"/>
</dbReference>
<dbReference type="Gene3D" id="3.30.56.10">
    <property type="match status" value="2"/>
</dbReference>
<dbReference type="InterPro" id="IPR005147">
    <property type="entry name" value="tRNA_synthase_B5-dom"/>
</dbReference>
<evidence type="ECO:0000256" key="5">
    <source>
        <dbReference type="ARBA" id="ARBA00022555"/>
    </source>
</evidence>
<dbReference type="SMART" id="SM00873">
    <property type="entry name" value="B3_4"/>
    <property type="match status" value="1"/>
</dbReference>
<dbReference type="KEGG" id="xap:XA3_09160"/>
<evidence type="ECO:0000256" key="10">
    <source>
        <dbReference type="ARBA" id="ARBA00022842"/>
    </source>
</evidence>
<sequence>MLISLNWVKKYLDLSVNAKELAAKTTMTSQEVDEIIIPSLGLKNIVVGLVHEVTQMPESDHLKLCQVEVEPGENKQIVCGAPNIQSGQYVIVALPGARIKDNVKIKRGKMRGYESNGMICSLEEIGFANSVVPKEYLDGIYYFPAELKPEIGANALPYLGMDDQIIDLDLTPNRGDLQSIMGACYEFGAFYQKKPSLPQFSLNVKKDSFSQDTKVSVSDSKLIPIYKLRRIQGVKIAPSPQWLRNCLWNVGVRPINNVVDVTNYILYLYGQPMHAFDYDTIKSGEVLVRNAKDGEIIKTLDGVERELQRRDLVVTDGTKPTAIAGVMGDFDHEITAKTTSVLLESAIFDARRIRETAKRLGLRSESSIRFERGINPDTVQTALDHAACLIQELAGGEISEEVIIGSNEEFPTYSLETSAKRISEKIGMEVSNDQVIEILSNLSIPYEQSEDQIKVTFPHRRPDLMGEEDLIEEVARMIGYDKLPMTLPTAQVIPALFTPLQTMVKRAREIMIGCGFEEILNYTLVSKREVDNLDQVIDDTIVLPNPMTEDHEVLRRSMVFGLLNVLHYNQARRSKFQHLFEIGHTFTGNLKNDGQIEHTKLAVALSGQFPDTWQHKGKNVDFYDLSGVLATFMKRIGISKEYSLVPGSKSQIFHPGQAATIMIDQEEIGIIGKINPKIARQMDLAPTIIFEIDLNQLLHYPRAKISKVEVSKLNPVDRDLSLFVDKKYCNQDLVAAINDLKIPNLVNVKLFDVYAPNDEVNSFAYSLTFLNQEKTLTDQEINQALNEVTKMLEDRFAAKIR</sequence>
<dbReference type="InterPro" id="IPR033714">
    <property type="entry name" value="tRNA_bind_bactPheRS"/>
</dbReference>
<dbReference type="GO" id="GO:0016740">
    <property type="term" value="F:transferase activity"/>
    <property type="evidence" value="ECO:0007669"/>
    <property type="project" value="UniProtKB-ARBA"/>
</dbReference>
<feature type="binding site" evidence="15">
    <location>
        <position position="463"/>
    </location>
    <ligand>
        <name>Mg(2+)</name>
        <dbReference type="ChEBI" id="CHEBI:18420"/>
        <note>shared with alpha subunit</note>
    </ligand>
</feature>
<dbReference type="InterPro" id="IPR005121">
    <property type="entry name" value="Fdx_antiC-bd"/>
</dbReference>
<dbReference type="GO" id="GO:0006432">
    <property type="term" value="P:phenylalanyl-tRNA aminoacylation"/>
    <property type="evidence" value="ECO:0007669"/>
    <property type="project" value="UniProtKB-UniRule"/>
</dbReference>
<dbReference type="PROSITE" id="PS51447">
    <property type="entry name" value="FDX_ACB"/>
    <property type="match status" value="1"/>
</dbReference>